<comment type="caution">
    <text evidence="2">The sequence shown here is derived from an EMBL/GenBank/DDBJ whole genome shotgun (WGS) entry which is preliminary data.</text>
</comment>
<feature type="transmembrane region" description="Helical" evidence="1">
    <location>
        <begin position="203"/>
        <end position="222"/>
    </location>
</feature>
<keyword evidence="1" id="KW-0472">Membrane</keyword>
<reference evidence="2 3" key="1">
    <citation type="submission" date="2015-11" db="EMBL/GenBank/DDBJ databases">
        <title>Solirubrum puertoriconensis gen. nov. an environmental bacteria isolated in Puerto Rico.</title>
        <authorList>
            <person name="Cuebas-Irizarry M.F."/>
            <person name="Montalvo-Rodriguez R."/>
        </authorList>
    </citation>
    <scope>NUCLEOTIDE SEQUENCE [LARGE SCALE GENOMIC DNA]</scope>
    <source>
        <strain evidence="2 3">MC1A</strain>
    </source>
</reference>
<sequence>MTLRLRLPYVVAFLLCTLVFTELHELAHLTVAGLVCGCYGPRDFNVWETCVQCSNPELGFLASAAGPLFSYAMMWLGMWGLRSANPVRRGLGLTLLFANLPFARLLTVAMGGGDELTLVRALAGSSEAYALYRGIATAVVFALGGIPLIVALRRIGNRRAWLWVAGLCVAPLLFEFGYLFQLMNGLLERGTLADVWFMGTPGLIWVHSLLALMLLLLMLPYLPSIDANVTISKGTQLITESEAAPVAVRA</sequence>
<keyword evidence="1" id="KW-0812">Transmembrane</keyword>
<dbReference type="EMBL" id="LNAL01000002">
    <property type="protein sequence ID" value="KUG09932.1"/>
    <property type="molecule type" value="Genomic_DNA"/>
</dbReference>
<organism evidence="2 3">
    <name type="scientific">Solirubrum puertoriconensis</name>
    <dbReference type="NCBI Taxonomy" id="1751427"/>
    <lineage>
        <taxon>Bacteria</taxon>
        <taxon>Pseudomonadati</taxon>
        <taxon>Bacteroidota</taxon>
        <taxon>Cytophagia</taxon>
        <taxon>Cytophagales</taxon>
    </lineage>
</organism>
<dbReference type="OrthoDB" id="667077at2"/>
<evidence type="ECO:0000256" key="1">
    <source>
        <dbReference type="SAM" id="Phobius"/>
    </source>
</evidence>
<dbReference type="AlphaFoldDB" id="A0A9X0L6M2"/>
<dbReference type="Proteomes" id="UP000054223">
    <property type="component" value="Unassembled WGS sequence"/>
</dbReference>
<feature type="transmembrane region" description="Helical" evidence="1">
    <location>
        <begin position="90"/>
        <end position="110"/>
    </location>
</feature>
<dbReference type="RefSeq" id="WP_059066906.1">
    <property type="nucleotide sequence ID" value="NZ_LNAL01000002.1"/>
</dbReference>
<name>A0A9X0L6M2_SOLP1</name>
<protein>
    <submittedName>
        <fullName evidence="2">Uncharacterized protein</fullName>
    </submittedName>
</protein>
<keyword evidence="1" id="KW-1133">Transmembrane helix</keyword>
<feature type="transmembrane region" description="Helical" evidence="1">
    <location>
        <begin position="162"/>
        <end position="183"/>
    </location>
</feature>
<evidence type="ECO:0000313" key="3">
    <source>
        <dbReference type="Proteomes" id="UP000054223"/>
    </source>
</evidence>
<accession>A0A9X0L6M2</accession>
<feature type="transmembrane region" description="Helical" evidence="1">
    <location>
        <begin position="58"/>
        <end position="78"/>
    </location>
</feature>
<gene>
    <name evidence="2" type="ORF">ASU33_20495</name>
</gene>
<evidence type="ECO:0000313" key="2">
    <source>
        <dbReference type="EMBL" id="KUG09932.1"/>
    </source>
</evidence>
<keyword evidence="3" id="KW-1185">Reference proteome</keyword>
<proteinExistence type="predicted"/>
<feature type="transmembrane region" description="Helical" evidence="1">
    <location>
        <begin position="130"/>
        <end position="150"/>
    </location>
</feature>